<evidence type="ECO:0000256" key="1">
    <source>
        <dbReference type="ARBA" id="ARBA00004340"/>
    </source>
</evidence>
<organism evidence="3">
    <name type="scientific">Cardioderma bat herpesvirus</name>
    <dbReference type="NCBI Taxonomy" id="3141914"/>
    <lineage>
        <taxon>Viruses</taxon>
        <taxon>Duplodnaviria</taxon>
        <taxon>Heunggongvirae</taxon>
        <taxon>Peploviricota</taxon>
        <taxon>Herviviricetes</taxon>
        <taxon>Herpesvirales</taxon>
    </lineage>
</organism>
<dbReference type="GO" id="GO:0043657">
    <property type="term" value="C:host cell"/>
    <property type="evidence" value="ECO:0007669"/>
    <property type="project" value="UniProtKB-SubCell"/>
</dbReference>
<reference evidence="3" key="2">
    <citation type="submission" date="2024-02" db="EMBL/GenBank/DDBJ databases">
        <authorList>
            <person name="Hu B."/>
        </authorList>
    </citation>
    <scope>NUCLEOTIDE SEQUENCE</scope>
    <source>
        <strain evidence="3">1A/Kenya/BAT2584/2015</strain>
    </source>
</reference>
<feature type="compositionally biased region" description="Basic and acidic residues" evidence="2">
    <location>
        <begin position="48"/>
        <end position="80"/>
    </location>
</feature>
<accession>A0AAU7E1B4</accession>
<evidence type="ECO:0000313" key="3">
    <source>
        <dbReference type="EMBL" id="XBH23701.1"/>
    </source>
</evidence>
<feature type="region of interest" description="Disordered" evidence="2">
    <location>
        <begin position="215"/>
        <end position="245"/>
    </location>
</feature>
<comment type="subcellular location">
    <subcellularLocation>
        <location evidence="1">Host cell</location>
    </subcellularLocation>
</comment>
<dbReference type="Pfam" id="PF04637">
    <property type="entry name" value="Herpes_pp85"/>
    <property type="match status" value="1"/>
</dbReference>
<name>A0AAU7E1B4_9VIRU</name>
<dbReference type="EMBL" id="PP711848">
    <property type="protein sequence ID" value="XBH23701.1"/>
    <property type="molecule type" value="Genomic_DNA"/>
</dbReference>
<sequence length="698" mass="77659">MQRPSRPRYVSSSESEPEGPSRVRSPSNSKSRDRGYGDVLPTLPVYGKYRDRRQDGPQPHRDRSPAGAKEEPVYENMDVRRPRRPTSQEEPIFGVYTGPISAPGATKPFSSKPPEVPVHKKPPQKRPSLQTFTENDDRRKDLSEGRRKFFHEDAAGEDQGALYARPVKPPKSQKKNSDEVIYTDVRFAAPAISAGASAPAARPSSAQLENVPLTYDDSFEDSDSDYAEPPDEQSEQEEDDQTRAVRAGVQSVGVKKTGLASENRFGFLNNLLTAPNFEFMWSCLTEDSRKALADINACAPMSAHVLAALVQPVINREHLKLAGVAGPVLKVLTLMNYYYKGMTMASVMVKNFENIVATIPMDYIRQSVGNLARTRTGLSLVARIVGRRNVDNDQIEVCLQGLDKFLGGNRSERTDVIPSDGFARQVKQHNDIYRVGKFVCSSGCAFYRHNVEIFARDVQGSDFRFLCTEQNATADVQVASDVSCLLALAHASSEFQRSLATLKLLILHELQRLVYLFYLIYVQCPDLARCYERVVREITVQLEAPSHDHQSMRLVAAQLVKFVRQCDDVGVFASPGFVDFAIGSSVDRPAKNRAPQTVKVNRAVELLGRKELFVSSGPSGKDPLTLPVVVSKLRTPQPRSRHIPFDTLLLEDLSAMVKELTRRSCLMTGAEYAERCTAENRKKTSGLASVFRKGKSKK</sequence>
<feature type="region of interest" description="Disordered" evidence="2">
    <location>
        <begin position="1"/>
        <end position="178"/>
    </location>
</feature>
<feature type="compositionally biased region" description="Acidic residues" evidence="2">
    <location>
        <begin position="217"/>
        <end position="240"/>
    </location>
</feature>
<dbReference type="InterPro" id="IPR006731">
    <property type="entry name" value="Herpes_pp85"/>
</dbReference>
<proteinExistence type="predicted"/>
<feature type="compositionally biased region" description="Low complexity" evidence="2">
    <location>
        <begin position="10"/>
        <end position="27"/>
    </location>
</feature>
<reference evidence="3" key="1">
    <citation type="journal article" date="2024" name="Microbiome">
        <title>Substantial viral diversity in bats and rodents from East Africa: insights into evolution, recombination, and cocirculation.</title>
        <authorList>
            <person name="Wang D."/>
            <person name="Yang X."/>
            <person name="Ren Z."/>
            <person name="Hu B."/>
            <person name="Zhao H."/>
            <person name="Yang K."/>
            <person name="Shi P."/>
            <person name="Zhang Z."/>
            <person name="Feng Q."/>
            <person name="Nawenja C.V."/>
            <person name="Obanda V."/>
            <person name="Robert K."/>
            <person name="Nalikka B."/>
            <person name="Waruhiu C.N."/>
            <person name="Ochola G.O."/>
            <person name="Onyuok S.O."/>
            <person name="Ochieng H."/>
            <person name="Li B."/>
            <person name="Zhu Y."/>
            <person name="Si H."/>
            <person name="Yin J."/>
            <person name="Kristiansen K."/>
            <person name="Jin X."/>
            <person name="Xu X."/>
            <person name="Xiao M."/>
            <person name="Agwanda B."/>
            <person name="Ommeh S."/>
            <person name="Li J."/>
            <person name="Shi Z.L."/>
        </authorList>
    </citation>
    <scope>NUCLEOTIDE SEQUENCE</scope>
    <source>
        <strain evidence="3">1A/Kenya/BAT2584/2015</strain>
    </source>
</reference>
<evidence type="ECO:0000256" key="2">
    <source>
        <dbReference type="SAM" id="MobiDB-lite"/>
    </source>
</evidence>
<protein>
    <submittedName>
        <fullName evidence="3">Tegument protein UL25</fullName>
    </submittedName>
</protein>
<feature type="compositionally biased region" description="Basic and acidic residues" evidence="2">
    <location>
        <begin position="135"/>
        <end position="154"/>
    </location>
</feature>